<dbReference type="SUPFAM" id="SSF88723">
    <property type="entry name" value="PIN domain-like"/>
    <property type="match status" value="1"/>
</dbReference>
<evidence type="ECO:0000256" key="3">
    <source>
        <dbReference type="ARBA" id="ARBA00022801"/>
    </source>
</evidence>
<dbReference type="Gene3D" id="3.40.50.1010">
    <property type="entry name" value="5'-nuclease"/>
    <property type="match status" value="1"/>
</dbReference>
<feature type="domain" description="PIN" evidence="5">
    <location>
        <begin position="9"/>
        <end position="87"/>
    </location>
</feature>
<evidence type="ECO:0000256" key="2">
    <source>
        <dbReference type="ARBA" id="ARBA00022723"/>
    </source>
</evidence>
<keyword evidence="3" id="KW-0378">Hydrolase</keyword>
<dbReference type="Pfam" id="PF01850">
    <property type="entry name" value="PIN"/>
    <property type="match status" value="1"/>
</dbReference>
<keyword evidence="4" id="KW-0460">Magnesium</keyword>
<protein>
    <recommendedName>
        <fullName evidence="5">PIN domain-containing protein</fullName>
    </recommendedName>
</protein>
<keyword evidence="7" id="KW-1185">Reference proteome</keyword>
<sequence>MLAANRGVIRLVASTLLLVELNGQKRSDERTFRDERVKVVEQYLESLDVEWVEVDHITARDARKVSEDHRLLGADAAHLATAIRRNAD</sequence>
<name>A0ABQ3Q657_9ACTN</name>
<keyword evidence="1" id="KW-0540">Nuclease</keyword>
<proteinExistence type="predicted"/>
<comment type="caution">
    <text evidence="6">The sequence shown here is derived from an EMBL/GenBank/DDBJ whole genome shotgun (WGS) entry which is preliminary data.</text>
</comment>
<gene>
    <name evidence="6" type="ORF">Sdagh_44690</name>
</gene>
<reference evidence="6" key="1">
    <citation type="submission" date="2024-05" db="EMBL/GenBank/DDBJ databases">
        <title>Whole genome shotgun sequence of Streptomyces daghestanicus NBRC 12762.</title>
        <authorList>
            <person name="Komaki H."/>
            <person name="Tamura T."/>
        </authorList>
    </citation>
    <scope>NUCLEOTIDE SEQUENCE</scope>
    <source>
        <strain evidence="6">NBRC 12762</strain>
    </source>
</reference>
<keyword evidence="2" id="KW-0479">Metal-binding</keyword>
<dbReference type="InterPro" id="IPR002716">
    <property type="entry name" value="PIN_dom"/>
</dbReference>
<evidence type="ECO:0000256" key="4">
    <source>
        <dbReference type="ARBA" id="ARBA00022842"/>
    </source>
</evidence>
<evidence type="ECO:0000256" key="1">
    <source>
        <dbReference type="ARBA" id="ARBA00022722"/>
    </source>
</evidence>
<evidence type="ECO:0000313" key="7">
    <source>
        <dbReference type="Proteomes" id="UP001052655"/>
    </source>
</evidence>
<dbReference type="Proteomes" id="UP001052655">
    <property type="component" value="Unassembled WGS sequence"/>
</dbReference>
<accession>A0ABQ3Q657</accession>
<dbReference type="EMBL" id="BNDX01000010">
    <property type="protein sequence ID" value="GHI32739.1"/>
    <property type="molecule type" value="Genomic_DNA"/>
</dbReference>
<evidence type="ECO:0000259" key="5">
    <source>
        <dbReference type="Pfam" id="PF01850"/>
    </source>
</evidence>
<organism evidence="6 7">
    <name type="scientific">Streptomyces daghestanicus</name>
    <dbReference type="NCBI Taxonomy" id="66885"/>
    <lineage>
        <taxon>Bacteria</taxon>
        <taxon>Bacillati</taxon>
        <taxon>Actinomycetota</taxon>
        <taxon>Actinomycetes</taxon>
        <taxon>Kitasatosporales</taxon>
        <taxon>Streptomycetaceae</taxon>
        <taxon>Streptomyces</taxon>
    </lineage>
</organism>
<dbReference type="InterPro" id="IPR029060">
    <property type="entry name" value="PIN-like_dom_sf"/>
</dbReference>
<evidence type="ECO:0000313" key="6">
    <source>
        <dbReference type="EMBL" id="GHI32739.1"/>
    </source>
</evidence>